<reference evidence="3" key="1">
    <citation type="submission" date="2023-10" db="EMBL/GenBank/DDBJ databases">
        <title>Development of a sustainable strategy for remediation of hydrocarbon-contaminated territories based on the waste exchange concept.</title>
        <authorList>
            <person name="Krivoruchko A."/>
        </authorList>
    </citation>
    <scope>NUCLEOTIDE SEQUENCE</scope>
    <source>
        <strain evidence="3">IEGM 1325</strain>
    </source>
</reference>
<evidence type="ECO:0000313" key="4">
    <source>
        <dbReference type="Proteomes" id="UP001185728"/>
    </source>
</evidence>
<keyword evidence="1" id="KW-0378">Hydrolase</keyword>
<gene>
    <name evidence="3" type="ORF">R4064_10275</name>
</gene>
<dbReference type="Gene3D" id="3.90.190.10">
    <property type="entry name" value="Protein tyrosine phosphatase superfamily"/>
    <property type="match status" value="1"/>
</dbReference>
<evidence type="ECO:0000313" key="3">
    <source>
        <dbReference type="EMBL" id="MDV7178006.1"/>
    </source>
</evidence>
<dbReference type="GO" id="GO:0016791">
    <property type="term" value="F:phosphatase activity"/>
    <property type="evidence" value="ECO:0007669"/>
    <property type="project" value="UniProtKB-ARBA"/>
</dbReference>
<sequence length="99" mass="11343">MDGWPYRWVEWPDFSLPDSMDDAISALGEAHTRAKRERVEIACGGGKGRTGTAMSLLAVMSGVEPDHAVAWVRQNYHPRAVESRRQRQWVRKATEHLRR</sequence>
<dbReference type="InterPro" id="IPR057023">
    <property type="entry name" value="PTP-SAK"/>
</dbReference>
<dbReference type="AlphaFoldDB" id="A0AAP5WAA4"/>
<dbReference type="Pfam" id="PF22784">
    <property type="entry name" value="PTP-SAK"/>
    <property type="match status" value="1"/>
</dbReference>
<dbReference type="InterPro" id="IPR029021">
    <property type="entry name" value="Prot-tyrosine_phosphatase-like"/>
</dbReference>
<proteinExistence type="predicted"/>
<dbReference type="RefSeq" id="WP_317677008.1">
    <property type="nucleotide sequence ID" value="NZ_JAWLUK010000021.1"/>
</dbReference>
<name>A0AAP5WAA4_9MICC</name>
<organism evidence="3 4">
    <name type="scientific">Micrococcus yunnanensis</name>
    <dbReference type="NCBI Taxonomy" id="566027"/>
    <lineage>
        <taxon>Bacteria</taxon>
        <taxon>Bacillati</taxon>
        <taxon>Actinomycetota</taxon>
        <taxon>Actinomycetes</taxon>
        <taxon>Micrococcales</taxon>
        <taxon>Micrococcaceae</taxon>
        <taxon>Micrococcus</taxon>
    </lineage>
</organism>
<accession>A0AAP5WAA4</accession>
<evidence type="ECO:0000259" key="2">
    <source>
        <dbReference type="Pfam" id="PF22784"/>
    </source>
</evidence>
<dbReference type="SUPFAM" id="SSF52799">
    <property type="entry name" value="(Phosphotyrosine protein) phosphatases II"/>
    <property type="match status" value="1"/>
</dbReference>
<dbReference type="InterPro" id="IPR050561">
    <property type="entry name" value="PTP"/>
</dbReference>
<comment type="caution">
    <text evidence="3">The sequence shown here is derived from an EMBL/GenBank/DDBJ whole genome shotgun (WGS) entry which is preliminary data.</text>
</comment>
<feature type="domain" description="Swiss Army Knife protein DSP-PTPase phosphatase" evidence="2">
    <location>
        <begin position="33"/>
        <end position="94"/>
    </location>
</feature>
<dbReference type="Proteomes" id="UP001185728">
    <property type="component" value="Unassembled WGS sequence"/>
</dbReference>
<dbReference type="EMBL" id="JAWLUK010000021">
    <property type="protein sequence ID" value="MDV7178006.1"/>
    <property type="molecule type" value="Genomic_DNA"/>
</dbReference>
<evidence type="ECO:0000256" key="1">
    <source>
        <dbReference type="ARBA" id="ARBA00022801"/>
    </source>
</evidence>
<protein>
    <submittedName>
        <fullName evidence="3">Protein-tyrosine phosphatase family protein</fullName>
    </submittedName>
</protein>
<dbReference type="PANTHER" id="PTHR23339">
    <property type="entry name" value="TYROSINE SPECIFIC PROTEIN PHOSPHATASE AND DUAL SPECIFICITY PROTEIN PHOSPHATASE"/>
    <property type="match status" value="1"/>
</dbReference>